<feature type="domain" description="Ketoreductase" evidence="3">
    <location>
        <begin position="6"/>
        <end position="202"/>
    </location>
</feature>
<sequence>MRLKDKVAVITGGTRGLGRAIAERYLDEGASVVCAARNPYRIDQLVEQLPDRVMYHETDVTSPESVEGLLEAAARTFGRVDILVANAGVNRDGKVDRLAVDDWRAMVDTNLSGTYFSLRAAARLMTAQGSGRIVTVSSSMASRVAVGAGGYSATKAAIECLTRVSAIELGPKGVQVNCLAPGVLDDGMGRALTDNHKVWDAYRTRFALGRVGTLDEAALGAVFLASDDSSYVNGHVLEVNGGLLWA</sequence>
<evidence type="ECO:0000256" key="2">
    <source>
        <dbReference type="ARBA" id="ARBA00023002"/>
    </source>
</evidence>
<evidence type="ECO:0000256" key="1">
    <source>
        <dbReference type="ARBA" id="ARBA00006484"/>
    </source>
</evidence>
<keyword evidence="2" id="KW-0560">Oxidoreductase</keyword>
<dbReference type="AlphaFoldDB" id="D6MSW6"/>
<gene>
    <name evidence="4" type="primary">ssfK</name>
</gene>
<dbReference type="PANTHER" id="PTHR42760">
    <property type="entry name" value="SHORT-CHAIN DEHYDROGENASES/REDUCTASES FAMILY MEMBER"/>
    <property type="match status" value="1"/>
</dbReference>
<dbReference type="SMART" id="SM00822">
    <property type="entry name" value="PKS_KR"/>
    <property type="match status" value="1"/>
</dbReference>
<evidence type="ECO:0000259" key="3">
    <source>
        <dbReference type="SMART" id="SM00822"/>
    </source>
</evidence>
<proteinExistence type="inferred from homology"/>
<dbReference type="InterPro" id="IPR002347">
    <property type="entry name" value="SDR_fam"/>
</dbReference>
<dbReference type="InterPro" id="IPR057326">
    <property type="entry name" value="KR_dom"/>
</dbReference>
<dbReference type="CDD" id="cd05233">
    <property type="entry name" value="SDR_c"/>
    <property type="match status" value="1"/>
</dbReference>
<dbReference type="InterPro" id="IPR036291">
    <property type="entry name" value="NAD(P)-bd_dom_sf"/>
</dbReference>
<dbReference type="EMBL" id="GQ409537">
    <property type="protein sequence ID" value="ADE34504.1"/>
    <property type="molecule type" value="Genomic_DNA"/>
</dbReference>
<evidence type="ECO:0000313" key="4">
    <source>
        <dbReference type="EMBL" id="ADE34504.1"/>
    </source>
</evidence>
<dbReference type="GO" id="GO:0016616">
    <property type="term" value="F:oxidoreductase activity, acting on the CH-OH group of donors, NAD or NADP as acceptor"/>
    <property type="evidence" value="ECO:0007669"/>
    <property type="project" value="TreeGrafter"/>
</dbReference>
<dbReference type="PRINTS" id="PR00081">
    <property type="entry name" value="GDHRDH"/>
</dbReference>
<dbReference type="Pfam" id="PF13561">
    <property type="entry name" value="adh_short_C2"/>
    <property type="match status" value="1"/>
</dbReference>
<reference evidence="4" key="1">
    <citation type="journal article" date="2009" name="J. Am. Chem. Soc.">
        <title>Biochemical analysis of the biosynthetic pathway of an anticancer tetracycline SF2575.</title>
        <authorList>
            <person name="Pickens L.B."/>
            <person name="Kim W."/>
            <person name="Wang P."/>
            <person name="Zhou H."/>
            <person name="Watanabe K."/>
            <person name="Gomi S."/>
            <person name="Tang Y."/>
        </authorList>
    </citation>
    <scope>NUCLEOTIDE SEQUENCE</scope>
    <source>
        <strain evidence="4">SF2575</strain>
    </source>
</reference>
<name>D6MSW6_9ACTN</name>
<protein>
    <submittedName>
        <fullName evidence="4">SsfK</fullName>
    </submittedName>
</protein>
<organism evidence="4">
    <name type="scientific">Streptomyces sp. SF2575</name>
    <dbReference type="NCBI Taxonomy" id="746675"/>
    <lineage>
        <taxon>Bacteria</taxon>
        <taxon>Bacillati</taxon>
        <taxon>Actinomycetota</taxon>
        <taxon>Actinomycetes</taxon>
        <taxon>Kitasatosporales</taxon>
        <taxon>Streptomycetaceae</taxon>
        <taxon>Streptomyces</taxon>
    </lineage>
</organism>
<dbReference type="Gene3D" id="3.40.50.720">
    <property type="entry name" value="NAD(P)-binding Rossmann-like Domain"/>
    <property type="match status" value="1"/>
</dbReference>
<dbReference type="PRINTS" id="PR00080">
    <property type="entry name" value="SDRFAMILY"/>
</dbReference>
<dbReference type="SUPFAM" id="SSF51735">
    <property type="entry name" value="NAD(P)-binding Rossmann-fold domains"/>
    <property type="match status" value="1"/>
</dbReference>
<comment type="similarity">
    <text evidence="1">Belongs to the short-chain dehydrogenases/reductases (SDR) family.</text>
</comment>
<dbReference type="GO" id="GO:0048038">
    <property type="term" value="F:quinone binding"/>
    <property type="evidence" value="ECO:0007669"/>
    <property type="project" value="TreeGrafter"/>
</dbReference>
<dbReference type="GO" id="GO:0006633">
    <property type="term" value="P:fatty acid biosynthetic process"/>
    <property type="evidence" value="ECO:0007669"/>
    <property type="project" value="TreeGrafter"/>
</dbReference>
<dbReference type="FunFam" id="3.40.50.720:FF:000084">
    <property type="entry name" value="Short-chain dehydrogenase reductase"/>
    <property type="match status" value="1"/>
</dbReference>
<accession>D6MSW6</accession>
<dbReference type="PANTHER" id="PTHR42760:SF133">
    <property type="entry name" value="3-OXOACYL-[ACYL-CARRIER-PROTEIN] REDUCTASE"/>
    <property type="match status" value="1"/>
</dbReference>